<gene>
    <name evidence="1" type="ORF">Cvel_23601</name>
</gene>
<evidence type="ECO:0000313" key="1">
    <source>
        <dbReference type="EMBL" id="CEM35069.1"/>
    </source>
</evidence>
<reference evidence="1" key="1">
    <citation type="submission" date="2014-11" db="EMBL/GenBank/DDBJ databases">
        <authorList>
            <person name="Otto D Thomas"/>
            <person name="Naeem Raeece"/>
        </authorList>
    </citation>
    <scope>NUCLEOTIDE SEQUENCE</scope>
</reference>
<accession>A0A0G4GVS9</accession>
<dbReference type="AlphaFoldDB" id="A0A0G4GVS9"/>
<protein>
    <submittedName>
        <fullName evidence="1">Uncharacterized protein</fullName>
    </submittedName>
</protein>
<proteinExistence type="predicted"/>
<organism evidence="1">
    <name type="scientific">Chromera velia CCMP2878</name>
    <dbReference type="NCBI Taxonomy" id="1169474"/>
    <lineage>
        <taxon>Eukaryota</taxon>
        <taxon>Sar</taxon>
        <taxon>Alveolata</taxon>
        <taxon>Colpodellida</taxon>
        <taxon>Chromeraceae</taxon>
        <taxon>Chromera</taxon>
    </lineage>
</organism>
<sequence length="173" mass="18880">MSSSSSSKGVKLLAHERALLDEGQLSNVTHQGASSVWLHAESSSSSEVPETHTRVYRPMGDEELGFLLQHGQLPPTQPYQAIIEGDNGRVYAEKYLNGKKWVDTHPTTVVEFVVPKQMVADLFKNQSKAEDGAVSTGLGHKAGGGLGVFNRALQESGRWRIVKVKRQAKTKGK</sequence>
<dbReference type="VEuPathDB" id="CryptoDB:Cvel_23601"/>
<dbReference type="EMBL" id="CDMZ01001603">
    <property type="protein sequence ID" value="CEM35069.1"/>
    <property type="molecule type" value="Genomic_DNA"/>
</dbReference>
<name>A0A0G4GVS9_9ALVE</name>